<name>A0A3B1J6T6_ASTMX</name>
<dbReference type="PANTHER" id="PTHR22772">
    <property type="entry name" value="NOVEL ZZ TYPE ZINC FINGER DOMAIN CONTAINING PROTEIN"/>
    <property type="match status" value="1"/>
</dbReference>
<dbReference type="GeneTree" id="ENSGT00940000155045"/>
<evidence type="ECO:0000313" key="1">
    <source>
        <dbReference type="Ensembl" id="ENSAMXP00000037570.1"/>
    </source>
</evidence>
<reference evidence="2" key="1">
    <citation type="submission" date="2013-03" db="EMBL/GenBank/DDBJ databases">
        <authorList>
            <person name="Jeffery W."/>
            <person name="Warren W."/>
            <person name="Wilson R.K."/>
        </authorList>
    </citation>
    <scope>NUCLEOTIDE SEQUENCE</scope>
    <source>
        <strain evidence="2">female</strain>
    </source>
</reference>
<dbReference type="Proteomes" id="UP000018467">
    <property type="component" value="Unassembled WGS sequence"/>
</dbReference>
<dbReference type="InterPro" id="IPR040099">
    <property type="entry name" value="ZZEF1"/>
</dbReference>
<reference evidence="1" key="4">
    <citation type="submission" date="2025-09" db="UniProtKB">
        <authorList>
            <consortium name="Ensembl"/>
        </authorList>
    </citation>
    <scope>IDENTIFICATION</scope>
</reference>
<proteinExistence type="predicted"/>
<reference evidence="2" key="2">
    <citation type="journal article" date="2014" name="Nat. Commun.">
        <title>The cavefish genome reveals candidate genes for eye loss.</title>
        <authorList>
            <person name="McGaugh S.E."/>
            <person name="Gross J.B."/>
            <person name="Aken B."/>
            <person name="Blin M."/>
            <person name="Borowsky R."/>
            <person name="Chalopin D."/>
            <person name="Hinaux H."/>
            <person name="Jeffery W.R."/>
            <person name="Keene A."/>
            <person name="Ma L."/>
            <person name="Minx P."/>
            <person name="Murphy D."/>
            <person name="O'Quin K.E."/>
            <person name="Retaux S."/>
            <person name="Rohner N."/>
            <person name="Searle S.M."/>
            <person name="Stahl B.A."/>
            <person name="Tabin C."/>
            <person name="Volff J.N."/>
            <person name="Yoshizawa M."/>
            <person name="Warren W.C."/>
        </authorList>
    </citation>
    <scope>NUCLEOTIDE SEQUENCE [LARGE SCALE GENOMIC DNA]</scope>
    <source>
        <strain evidence="2">female</strain>
    </source>
</reference>
<dbReference type="STRING" id="7994.ENSAMXP00000037570"/>
<reference evidence="1" key="3">
    <citation type="submission" date="2025-08" db="UniProtKB">
        <authorList>
            <consortium name="Ensembl"/>
        </authorList>
    </citation>
    <scope>IDENTIFICATION</scope>
</reference>
<organism evidence="1 2">
    <name type="scientific">Astyanax mexicanus</name>
    <name type="common">Blind cave fish</name>
    <name type="synonym">Astyanax fasciatus mexicanus</name>
    <dbReference type="NCBI Taxonomy" id="7994"/>
    <lineage>
        <taxon>Eukaryota</taxon>
        <taxon>Metazoa</taxon>
        <taxon>Chordata</taxon>
        <taxon>Craniata</taxon>
        <taxon>Vertebrata</taxon>
        <taxon>Euteleostomi</taxon>
        <taxon>Actinopterygii</taxon>
        <taxon>Neopterygii</taxon>
        <taxon>Teleostei</taxon>
        <taxon>Ostariophysi</taxon>
        <taxon>Characiformes</taxon>
        <taxon>Characoidei</taxon>
        <taxon>Acestrorhamphidae</taxon>
        <taxon>Acestrorhamphinae</taxon>
        <taxon>Astyanax</taxon>
    </lineage>
</organism>
<sequence length="178" mass="20889">CGLVFSYNDTEVFDADKHFKRFKKYDSWDFKDYKEFIQDTRAAEMTEEEPVGWFELEDDWNDAEIKLQLCRVSNFLMVKFLCTRQDSAERLGVQQVAFSGYTCPDTERLETGEELNMQPEGGDCGLVTSLTLVKKTLYFIQQLTRDMKTLLDFSGLNLPLFWDFYRKLRSDGEEAVRT</sequence>
<dbReference type="Ensembl" id="ENSAMXT00000054467.1">
    <property type="protein sequence ID" value="ENSAMXP00000037570.1"/>
    <property type="gene ID" value="ENSAMXG00000043782.1"/>
</dbReference>
<keyword evidence="2" id="KW-1185">Reference proteome</keyword>
<dbReference type="Bgee" id="ENSAMXG00000043782">
    <property type="expression patterns" value="Expressed in olfactory epithelium and 14 other cell types or tissues"/>
</dbReference>
<dbReference type="InParanoid" id="A0A3B1J6T6"/>
<dbReference type="AlphaFoldDB" id="A0A3B1J6T6"/>
<dbReference type="PANTHER" id="PTHR22772:SF4">
    <property type="entry name" value="ZINC FINGER ZZ-TYPE AND EF-HAND DOMAIN-CONTAINING PROTEIN 1"/>
    <property type="match status" value="1"/>
</dbReference>
<protein>
    <submittedName>
        <fullName evidence="1">Uncharacterized protein</fullName>
    </submittedName>
</protein>
<evidence type="ECO:0000313" key="2">
    <source>
        <dbReference type="Proteomes" id="UP000018467"/>
    </source>
</evidence>
<accession>A0A3B1J6T6</accession>